<dbReference type="PRINTS" id="PR00370">
    <property type="entry name" value="FMOXYGENASE"/>
</dbReference>
<dbReference type="InterPro" id="IPR000960">
    <property type="entry name" value="Flavin_mOase"/>
</dbReference>
<gene>
    <name evidence="10" type="ORF">PLXY2_LOCUS12255</name>
</gene>
<dbReference type="PANTHER" id="PTHR23023">
    <property type="entry name" value="DIMETHYLANILINE MONOOXYGENASE"/>
    <property type="match status" value="1"/>
</dbReference>
<accession>A0A8S4G0Y7</accession>
<organism evidence="10 11">
    <name type="scientific">Plutella xylostella</name>
    <name type="common">Diamondback moth</name>
    <name type="synonym">Plutella maculipennis</name>
    <dbReference type="NCBI Taxonomy" id="51655"/>
    <lineage>
        <taxon>Eukaryota</taxon>
        <taxon>Metazoa</taxon>
        <taxon>Ecdysozoa</taxon>
        <taxon>Arthropoda</taxon>
        <taxon>Hexapoda</taxon>
        <taxon>Insecta</taxon>
        <taxon>Pterygota</taxon>
        <taxon>Neoptera</taxon>
        <taxon>Endopterygota</taxon>
        <taxon>Lepidoptera</taxon>
        <taxon>Glossata</taxon>
        <taxon>Ditrysia</taxon>
        <taxon>Yponomeutoidea</taxon>
        <taxon>Plutellidae</taxon>
        <taxon>Plutella</taxon>
    </lineage>
</organism>
<keyword evidence="3 8" id="KW-0285">Flavoprotein</keyword>
<dbReference type="AlphaFoldDB" id="A0A8S4G0Y7"/>
<dbReference type="Gene3D" id="3.50.50.60">
    <property type="entry name" value="FAD/NAD(P)-binding domain"/>
    <property type="match status" value="2"/>
</dbReference>
<protein>
    <recommendedName>
        <fullName evidence="8">Flavin-containing monooxygenase</fullName>
        <ecNumber evidence="8">1.-.-.-</ecNumber>
    </recommendedName>
</protein>
<dbReference type="EC" id="1.-.-.-" evidence="8"/>
<keyword evidence="11" id="KW-1185">Reference proteome</keyword>
<sequence length="459" mass="52210">MKLKCLFVCASVISCSLLGGVVSFTFKAEPQKPRVCVIGAGIAGLTSAHYLKEEGLNFTVLEATQYVGGTWRYDPRVGTDEFGQPIHTSMYKHLRTNLPKQAMELSGFPIPKEYPSFPSWKLFYEYLKSYAKHFQLEEHIKFSHLVESVKRVENAWKVKHKNVKTGEQFEEVCDFIFVATGHHSKPNMPNIPGEELFKGTIIHSHDFREPDSYKGRRVMIVGSGPSGMDIGLDVADVSKTLFHSTHSKVTFRTPFPDNFIKKPDVKRFTENGAYFSDGSFEELDDVIYCTGFQYSYPFLDESSGLTFAPRYVIPLYHYMVNINQPTMIMMGMVVRACLVAAIDAQARYATALAKGNFSLPSKEKMLAEWQTRADLVKSRGRPMSDIHLLAEREDEYYAAIAKESGTSRVPPVLFKMRTLDTAAKLDNLYTYRNYVYNVIDENTFTRCYQDPRESRSCTP</sequence>
<reference evidence="10" key="1">
    <citation type="submission" date="2020-11" db="EMBL/GenBank/DDBJ databases">
        <authorList>
            <person name="Whiteford S."/>
        </authorList>
    </citation>
    <scope>NUCLEOTIDE SEQUENCE</scope>
</reference>
<dbReference type="GO" id="GO:0050660">
    <property type="term" value="F:flavin adenine dinucleotide binding"/>
    <property type="evidence" value="ECO:0007669"/>
    <property type="project" value="InterPro"/>
</dbReference>
<comment type="cofactor">
    <cofactor evidence="1 8">
        <name>FAD</name>
        <dbReference type="ChEBI" id="CHEBI:57692"/>
    </cofactor>
</comment>
<evidence type="ECO:0000256" key="5">
    <source>
        <dbReference type="ARBA" id="ARBA00022857"/>
    </source>
</evidence>
<comment type="caution">
    <text evidence="10">The sequence shown here is derived from an EMBL/GenBank/DDBJ whole genome shotgun (WGS) entry which is preliminary data.</text>
</comment>
<evidence type="ECO:0000256" key="3">
    <source>
        <dbReference type="ARBA" id="ARBA00022630"/>
    </source>
</evidence>
<evidence type="ECO:0000256" key="6">
    <source>
        <dbReference type="ARBA" id="ARBA00023002"/>
    </source>
</evidence>
<evidence type="ECO:0000256" key="7">
    <source>
        <dbReference type="ARBA" id="ARBA00023033"/>
    </source>
</evidence>
<keyword evidence="7 8" id="KW-0503">Monooxygenase</keyword>
<dbReference type="Proteomes" id="UP000653454">
    <property type="component" value="Unassembled WGS sequence"/>
</dbReference>
<dbReference type="GO" id="GO:0004499">
    <property type="term" value="F:N,N-dimethylaniline monooxygenase activity"/>
    <property type="evidence" value="ECO:0007669"/>
    <property type="project" value="InterPro"/>
</dbReference>
<evidence type="ECO:0000256" key="9">
    <source>
        <dbReference type="SAM" id="SignalP"/>
    </source>
</evidence>
<proteinExistence type="inferred from homology"/>
<feature type="signal peptide" evidence="9">
    <location>
        <begin position="1"/>
        <end position="23"/>
    </location>
</feature>
<dbReference type="InterPro" id="IPR050346">
    <property type="entry name" value="FMO-like"/>
</dbReference>
<evidence type="ECO:0000256" key="1">
    <source>
        <dbReference type="ARBA" id="ARBA00001974"/>
    </source>
</evidence>
<evidence type="ECO:0000313" key="10">
    <source>
        <dbReference type="EMBL" id="CAG9134046.1"/>
    </source>
</evidence>
<name>A0A8S4G0Y7_PLUXY</name>
<dbReference type="EMBL" id="CAJHNJ030000071">
    <property type="protein sequence ID" value="CAG9134046.1"/>
    <property type="molecule type" value="Genomic_DNA"/>
</dbReference>
<feature type="chain" id="PRO_5035806709" description="Flavin-containing monooxygenase" evidence="9">
    <location>
        <begin position="24"/>
        <end position="459"/>
    </location>
</feature>
<dbReference type="SUPFAM" id="SSF51905">
    <property type="entry name" value="FAD/NAD(P)-binding domain"/>
    <property type="match status" value="2"/>
</dbReference>
<dbReference type="Pfam" id="PF00743">
    <property type="entry name" value="FMO-like"/>
    <property type="match status" value="2"/>
</dbReference>
<keyword evidence="4 8" id="KW-0274">FAD</keyword>
<keyword evidence="6 8" id="KW-0560">Oxidoreductase</keyword>
<dbReference type="InterPro" id="IPR036188">
    <property type="entry name" value="FAD/NAD-bd_sf"/>
</dbReference>
<evidence type="ECO:0000256" key="2">
    <source>
        <dbReference type="ARBA" id="ARBA00009183"/>
    </source>
</evidence>
<dbReference type="GO" id="GO:0050661">
    <property type="term" value="F:NADP binding"/>
    <property type="evidence" value="ECO:0007669"/>
    <property type="project" value="InterPro"/>
</dbReference>
<evidence type="ECO:0000256" key="8">
    <source>
        <dbReference type="RuleBase" id="RU361177"/>
    </source>
</evidence>
<dbReference type="FunFam" id="3.50.50.60:FF:000138">
    <property type="entry name" value="Flavin-containing monooxygenase"/>
    <property type="match status" value="1"/>
</dbReference>
<evidence type="ECO:0000313" key="11">
    <source>
        <dbReference type="Proteomes" id="UP000653454"/>
    </source>
</evidence>
<dbReference type="PROSITE" id="PS51257">
    <property type="entry name" value="PROKAR_LIPOPROTEIN"/>
    <property type="match status" value="1"/>
</dbReference>
<keyword evidence="5" id="KW-0521">NADP</keyword>
<dbReference type="InterPro" id="IPR020946">
    <property type="entry name" value="Flavin_mOase-like"/>
</dbReference>
<comment type="similarity">
    <text evidence="2 8">Belongs to the FMO family.</text>
</comment>
<evidence type="ECO:0000256" key="4">
    <source>
        <dbReference type="ARBA" id="ARBA00022827"/>
    </source>
</evidence>
<keyword evidence="9" id="KW-0732">Signal</keyword>